<comment type="caution">
    <text evidence="1">The sequence shown here is derived from an EMBL/GenBank/DDBJ whole genome shotgun (WGS) entry which is preliminary data.</text>
</comment>
<evidence type="ECO:0000313" key="2">
    <source>
        <dbReference type="EMBL" id="MBP1955646.1"/>
    </source>
</evidence>
<organism evidence="1 3">
    <name type="scientific">Halarchaeum rubridurum</name>
    <dbReference type="NCBI Taxonomy" id="489911"/>
    <lineage>
        <taxon>Archaea</taxon>
        <taxon>Methanobacteriati</taxon>
        <taxon>Methanobacteriota</taxon>
        <taxon>Stenosarchaea group</taxon>
        <taxon>Halobacteria</taxon>
        <taxon>Halobacteriales</taxon>
        <taxon>Halobacteriaceae</taxon>
    </lineage>
</organism>
<dbReference type="InterPro" id="IPR058703">
    <property type="entry name" value="PIN-containing"/>
</dbReference>
<gene>
    <name evidence="1" type="ORF">GCM10009017_28150</name>
    <name evidence="2" type="ORF">J2752_002575</name>
</gene>
<dbReference type="Proteomes" id="UP000765891">
    <property type="component" value="Unassembled WGS sequence"/>
</dbReference>
<dbReference type="EMBL" id="JAGGKO010000005">
    <property type="protein sequence ID" value="MBP1955646.1"/>
    <property type="molecule type" value="Genomic_DNA"/>
</dbReference>
<name>A0A830G5P8_9EURY</name>
<protein>
    <recommendedName>
        <fullName evidence="4">PIN domain-containing protein</fullName>
    </recommendedName>
</protein>
<accession>A0A830G5P8</accession>
<reference evidence="2" key="3">
    <citation type="submission" date="2021-03" db="EMBL/GenBank/DDBJ databases">
        <title>Genomic Encyclopedia of Type Strains, Phase IV (KMG-IV): sequencing the most valuable type-strain genomes for metagenomic binning, comparative biology and taxonomic classification.</title>
        <authorList>
            <person name="Goeker M."/>
        </authorList>
    </citation>
    <scope>NUCLEOTIDE SEQUENCE</scope>
    <source>
        <strain evidence="2">DSM 22443</strain>
    </source>
</reference>
<dbReference type="Proteomes" id="UP000614609">
    <property type="component" value="Unassembled WGS sequence"/>
</dbReference>
<dbReference type="EMBL" id="BMOO01000013">
    <property type="protein sequence ID" value="GGM76795.1"/>
    <property type="molecule type" value="Genomic_DNA"/>
</dbReference>
<evidence type="ECO:0000313" key="3">
    <source>
        <dbReference type="Proteomes" id="UP000614609"/>
    </source>
</evidence>
<dbReference type="RefSeq" id="WP_188873222.1">
    <property type="nucleotide sequence ID" value="NZ_BMOO01000013.1"/>
</dbReference>
<sequence length="166" mass="18219">MSAIHIGDTGLFVAIGDTKNRRYHTVRTFAYRNDIGFVLPERVYDELTANRSADRTPPIDAAIDDGWVRVADPLNYTIPLVSRVMDGVQRYIATADSRPEDEIERADAALAGVAAQAFSEGTASEAYVYTTDHDAGEGIETIFASEGYGDSITYINGFRFVNDLVD</sequence>
<proteinExistence type="predicted"/>
<dbReference type="OrthoDB" id="198445at2157"/>
<reference evidence="1" key="1">
    <citation type="journal article" date="2014" name="Int. J. Syst. Evol. Microbiol.">
        <title>Complete genome sequence of Corynebacterium casei LMG S-19264T (=DSM 44701T), isolated from a smear-ripened cheese.</title>
        <authorList>
            <consortium name="US DOE Joint Genome Institute (JGI-PGF)"/>
            <person name="Walter F."/>
            <person name="Albersmeier A."/>
            <person name="Kalinowski J."/>
            <person name="Ruckert C."/>
        </authorList>
    </citation>
    <scope>NUCLEOTIDE SEQUENCE</scope>
    <source>
        <strain evidence="1">JCM 16108</strain>
    </source>
</reference>
<keyword evidence="3" id="KW-1185">Reference proteome</keyword>
<evidence type="ECO:0000313" key="1">
    <source>
        <dbReference type="EMBL" id="GGM76795.1"/>
    </source>
</evidence>
<reference evidence="1" key="2">
    <citation type="submission" date="2020-09" db="EMBL/GenBank/DDBJ databases">
        <authorList>
            <person name="Sun Q."/>
            <person name="Ohkuma M."/>
        </authorList>
    </citation>
    <scope>NUCLEOTIDE SEQUENCE</scope>
    <source>
        <strain evidence="1">JCM 16108</strain>
    </source>
</reference>
<evidence type="ECO:0008006" key="4">
    <source>
        <dbReference type="Google" id="ProtNLM"/>
    </source>
</evidence>
<dbReference type="AlphaFoldDB" id="A0A830G5P8"/>
<dbReference type="Pfam" id="PF26425">
    <property type="entry name" value="PIN_halo"/>
    <property type="match status" value="1"/>
</dbReference>